<name>A0A8E5HQ33_USTVR</name>
<keyword evidence="2" id="KW-1185">Reference proteome</keyword>
<dbReference type="AlphaFoldDB" id="A0A8E5HQ33"/>
<organism evidence="1 2">
    <name type="scientific">Ustilaginoidea virens</name>
    <name type="common">Rice false smut fungus</name>
    <name type="synonym">Villosiclava virens</name>
    <dbReference type="NCBI Taxonomy" id="1159556"/>
    <lineage>
        <taxon>Eukaryota</taxon>
        <taxon>Fungi</taxon>
        <taxon>Dikarya</taxon>
        <taxon>Ascomycota</taxon>
        <taxon>Pezizomycotina</taxon>
        <taxon>Sordariomycetes</taxon>
        <taxon>Hypocreomycetidae</taxon>
        <taxon>Hypocreales</taxon>
        <taxon>Clavicipitaceae</taxon>
        <taxon>Ustilaginoidea</taxon>
    </lineage>
</organism>
<evidence type="ECO:0000313" key="2">
    <source>
        <dbReference type="Proteomes" id="UP000027002"/>
    </source>
</evidence>
<dbReference type="Proteomes" id="UP000027002">
    <property type="component" value="Chromosome 3"/>
</dbReference>
<dbReference type="RefSeq" id="XP_042997036.1">
    <property type="nucleotide sequence ID" value="XM_043141102.1"/>
</dbReference>
<dbReference type="EMBL" id="CP072755">
    <property type="protein sequence ID" value="QUC19363.1"/>
    <property type="molecule type" value="Genomic_DNA"/>
</dbReference>
<dbReference type="GeneID" id="66064382"/>
<accession>A0A8E5HQ33</accession>
<protein>
    <submittedName>
        <fullName evidence="1">Uncharacterized protein</fullName>
    </submittedName>
</protein>
<gene>
    <name evidence="1" type="ORF">UV8b_03604</name>
</gene>
<reference evidence="1" key="1">
    <citation type="submission" date="2020-03" db="EMBL/GenBank/DDBJ databases">
        <title>A mixture of massive structural variations and highly conserved coding sequences in Ustilaginoidea virens genome.</title>
        <authorList>
            <person name="Zhang K."/>
            <person name="Zhao Z."/>
            <person name="Zhang Z."/>
            <person name="Li Y."/>
            <person name="Hsiang T."/>
            <person name="Sun W."/>
        </authorList>
    </citation>
    <scope>NUCLEOTIDE SEQUENCE</scope>
    <source>
        <strain evidence="1">UV-8b</strain>
    </source>
</reference>
<proteinExistence type="predicted"/>
<sequence>MSRLRVHAPLSYFPSCRTGVAVANSSTQPSGMVRLMQQSGARTGRKLSGAISTPGVLAEKLRDAARRGRWKPSAEVSIRHRVHLGSSSRTILSGISYNWPRAMPLHLQGRKPGRGLCRYIYKDESLAEGYAANLQGRKHLVDDWRDATLLS</sequence>
<dbReference type="KEGG" id="uvi:66064382"/>
<evidence type="ECO:0000313" key="1">
    <source>
        <dbReference type="EMBL" id="QUC19363.1"/>
    </source>
</evidence>